<keyword evidence="7" id="KW-0237">DNA synthesis</keyword>
<dbReference type="PRINTS" id="PR00869">
    <property type="entry name" value="DNAPOLX"/>
</dbReference>
<evidence type="ECO:0000256" key="12">
    <source>
        <dbReference type="ARBA" id="ARBA00022843"/>
    </source>
</evidence>
<evidence type="ECO:0000256" key="19">
    <source>
        <dbReference type="ARBA" id="ARBA00044678"/>
    </source>
</evidence>
<evidence type="ECO:0000313" key="25">
    <source>
        <dbReference type="EMBL" id="TDU69273.1"/>
    </source>
</evidence>
<dbReference type="EC" id="2.7.7.7" evidence="3"/>
<feature type="domain" description="DNA-directed DNA polymerase X" evidence="24">
    <location>
        <begin position="21"/>
        <end position="338"/>
    </location>
</feature>
<comment type="cofactor">
    <cofactor evidence="1">
        <name>Mg(2+)</name>
        <dbReference type="ChEBI" id="CHEBI:18420"/>
    </cofactor>
</comment>
<sequence>MVFLASGAFVFWIFLAMLPGMTREAAAQILERIALLLELKGENPFKIRAYKTGAEVVESYPGDIMQLAAEQKLSGIKGIGDALRDKLYEMATTGKLEFFDNLRAEFPETLFELFEVQGLGPKKIAALYAELGVGSIADLKRACESGEAAKLSGFGGKTVVKILESLAFRDEHASEFRVDQVYGLALAILEALRAHPAVSRAEVCGSFRRGKETVHDLDFLCATKKPEEVIADFVGLPMFEKVIAQGGTKASVYAANGVQCDLRAVSSKEFPFALNYFTGSKEHNVVMRQRALDQGWSLNEYAFTPVEGKAGPVIPAVHDEADIYRALGMDYIEPELRENAGEFDAAEQGHLPHLILLENLRGVFHNHTTASDGMASLLEMADAAQELGMQYLGIADHSKSSFQANGLSEERLRAQIAEIRELNEKFEGHFRIFAGTEVDILKDGSLDFSDELLSELDYCVASVHNVFNLPEAEMTRRIIRAMENPHVTMLGHVTGRLLLQRPAYAVNIPAIIDAAAETGTIIELNASAWRLDMDWRWWRLAKEKGVKCSINPDAHSTRGLEDVLYGVRAARKGWLTKKDVINCLPLGEVEKALMKGKIR</sequence>
<dbReference type="AlphaFoldDB" id="A0A4V3FF28"/>
<keyword evidence="15" id="KW-0234">DNA repair</keyword>
<dbReference type="SMART" id="SM00481">
    <property type="entry name" value="POLIIIAc"/>
    <property type="match status" value="1"/>
</dbReference>
<dbReference type="InterPro" id="IPR022311">
    <property type="entry name" value="PolX-like"/>
</dbReference>
<dbReference type="PANTHER" id="PTHR36928">
    <property type="entry name" value="PHOSPHATASE YCDX-RELATED"/>
    <property type="match status" value="1"/>
</dbReference>
<dbReference type="InterPro" id="IPR010996">
    <property type="entry name" value="HHH_MUS81"/>
</dbReference>
<dbReference type="GO" id="GO:0003887">
    <property type="term" value="F:DNA-directed DNA polymerase activity"/>
    <property type="evidence" value="ECO:0007669"/>
    <property type="project" value="UniProtKB-KW"/>
</dbReference>
<dbReference type="GO" id="GO:0003677">
    <property type="term" value="F:DNA binding"/>
    <property type="evidence" value="ECO:0007669"/>
    <property type="project" value="InterPro"/>
</dbReference>
<comment type="caution">
    <text evidence="25">The sequence shown here is derived from an EMBL/GenBank/DDBJ whole genome shotgun (WGS) entry which is preliminary data.</text>
</comment>
<evidence type="ECO:0000256" key="8">
    <source>
        <dbReference type="ARBA" id="ARBA00022679"/>
    </source>
</evidence>
<keyword evidence="9" id="KW-0548">Nucleotidyltransferase</keyword>
<comment type="subcellular location">
    <subcellularLocation>
        <location evidence="2">Cytoplasm</location>
    </subcellularLocation>
</comment>
<dbReference type="CDD" id="cd00141">
    <property type="entry name" value="NT_POLXc"/>
    <property type="match status" value="1"/>
</dbReference>
<dbReference type="SUPFAM" id="SSF47802">
    <property type="entry name" value="DNA polymerase beta, N-terminal domain-like"/>
    <property type="match status" value="1"/>
</dbReference>
<dbReference type="CDD" id="cd07436">
    <property type="entry name" value="PHP_PolX"/>
    <property type="match status" value="1"/>
</dbReference>
<dbReference type="GO" id="GO:0005829">
    <property type="term" value="C:cytosol"/>
    <property type="evidence" value="ECO:0007669"/>
    <property type="project" value="TreeGrafter"/>
</dbReference>
<comment type="catalytic activity">
    <reaction evidence="18">
        <text>2'-deoxyribonucleotide-(2'-deoxyribose 5'-phosphate)-2'-deoxyribonucleotide-DNA = a 3'-end 2'-deoxyribonucleotide-(2,3-dehydro-2,3-deoxyribose 5'-phosphate)-DNA + a 5'-end 5'-phospho-2'-deoxyribonucleoside-DNA + H(+)</text>
        <dbReference type="Rhea" id="RHEA:66592"/>
        <dbReference type="Rhea" id="RHEA-COMP:13180"/>
        <dbReference type="Rhea" id="RHEA-COMP:16897"/>
        <dbReference type="Rhea" id="RHEA-COMP:17067"/>
        <dbReference type="ChEBI" id="CHEBI:15378"/>
        <dbReference type="ChEBI" id="CHEBI:136412"/>
        <dbReference type="ChEBI" id="CHEBI:157695"/>
        <dbReference type="ChEBI" id="CHEBI:167181"/>
        <dbReference type="EC" id="4.2.99.18"/>
    </reaction>
</comment>
<dbReference type="Pfam" id="PF14716">
    <property type="entry name" value="HHH_8"/>
    <property type="match status" value="1"/>
</dbReference>
<evidence type="ECO:0000259" key="24">
    <source>
        <dbReference type="SMART" id="SM00483"/>
    </source>
</evidence>
<evidence type="ECO:0000256" key="17">
    <source>
        <dbReference type="ARBA" id="ARBA00035726"/>
    </source>
</evidence>
<evidence type="ECO:0000256" key="10">
    <source>
        <dbReference type="ARBA" id="ARBA00022705"/>
    </source>
</evidence>
<evidence type="ECO:0000256" key="1">
    <source>
        <dbReference type="ARBA" id="ARBA00001946"/>
    </source>
</evidence>
<evidence type="ECO:0000256" key="15">
    <source>
        <dbReference type="ARBA" id="ARBA00023204"/>
    </source>
</evidence>
<dbReference type="InterPro" id="IPR004013">
    <property type="entry name" value="PHP_dom"/>
</dbReference>
<evidence type="ECO:0000259" key="22">
    <source>
        <dbReference type="SMART" id="SM00278"/>
    </source>
</evidence>
<protein>
    <recommendedName>
        <fullName evidence="5">DNA polymerase beta</fullName>
        <ecNumber evidence="3">2.7.7.7</ecNumber>
        <ecNumber evidence="4">4.2.99.18</ecNumber>
    </recommendedName>
    <alternativeName>
        <fullName evidence="16">5'-deoxyribose-phosphate lyase</fullName>
    </alternativeName>
    <alternativeName>
        <fullName evidence="17">AP lyase</fullName>
    </alternativeName>
</protein>
<feature type="domain" description="Polymerase/histidinol phosphatase N-terminal" evidence="23">
    <location>
        <begin position="362"/>
        <end position="442"/>
    </location>
</feature>
<evidence type="ECO:0000256" key="5">
    <source>
        <dbReference type="ARBA" id="ARBA00020020"/>
    </source>
</evidence>
<dbReference type="FunFam" id="3.20.20.140:FF:000047">
    <property type="entry name" value="PHP domain-containing protein"/>
    <property type="match status" value="1"/>
</dbReference>
<evidence type="ECO:0000256" key="11">
    <source>
        <dbReference type="ARBA" id="ARBA00022763"/>
    </source>
</evidence>
<evidence type="ECO:0000313" key="26">
    <source>
        <dbReference type="Proteomes" id="UP000295662"/>
    </source>
</evidence>
<evidence type="ECO:0000256" key="16">
    <source>
        <dbReference type="ARBA" id="ARBA00035717"/>
    </source>
</evidence>
<dbReference type="InterPro" id="IPR016195">
    <property type="entry name" value="Pol/histidinol_Pase-like"/>
</dbReference>
<dbReference type="InterPro" id="IPR027421">
    <property type="entry name" value="DNA_pol_lamdba_lyase_dom_sf"/>
</dbReference>
<dbReference type="Gene3D" id="1.10.150.20">
    <property type="entry name" value="5' to 3' exonuclease, C-terminal subdomain"/>
    <property type="match status" value="1"/>
</dbReference>
<comment type="function">
    <text evidence="20">Repair polymerase that plays a key role in base-excision repair. During this process, the damaged base is excised by specific DNA glycosylases, the DNA backbone is nicked at the abasic site by an apurinic/apyrimidic (AP) endonuclease, and POLB removes 5'-deoxyribose-phosphate from the preincised AP site acting as a 5'-deoxyribose-phosphate lyase (5'-dRP lyase); through its DNA polymerase activity, it adds one nucleotide to the 3' end of the arising single-nucleotide gap. Conducts 'gap-filling' DNA synthesis in a stepwise distributive fashion rather than in a processive fashion as for other DNA polymerases. It is also able to cleave sugar-phosphate bonds 3' to an intact AP site, acting as an AP lyase.</text>
</comment>
<dbReference type="InterPro" id="IPR050243">
    <property type="entry name" value="PHP_phosphatase"/>
</dbReference>
<keyword evidence="6" id="KW-0488">Methylation</keyword>
<dbReference type="SUPFAM" id="SSF81301">
    <property type="entry name" value="Nucleotidyltransferase"/>
    <property type="match status" value="1"/>
</dbReference>
<dbReference type="Gene3D" id="3.20.20.140">
    <property type="entry name" value="Metal-dependent hydrolases"/>
    <property type="match status" value="1"/>
</dbReference>
<feature type="domain" description="Helix-hairpin-helix DNA-binding motif class 1" evidence="22">
    <location>
        <begin position="13"/>
        <end position="32"/>
    </location>
</feature>
<evidence type="ECO:0000256" key="2">
    <source>
        <dbReference type="ARBA" id="ARBA00004496"/>
    </source>
</evidence>
<dbReference type="InterPro" id="IPR003583">
    <property type="entry name" value="Hlx-hairpin-Hlx_DNA-bd_motif"/>
</dbReference>
<keyword evidence="26" id="KW-1185">Reference proteome</keyword>
<keyword evidence="11" id="KW-0227">DNA damage</keyword>
<dbReference type="InterPro" id="IPR037160">
    <property type="entry name" value="DNA_Pol_thumb_sf"/>
</dbReference>
<feature type="domain" description="Helix-hairpin-helix DNA-binding motif class 1" evidence="22">
    <location>
        <begin position="146"/>
        <end position="165"/>
    </location>
</feature>
<dbReference type="PIRSF" id="PIRSF005047">
    <property type="entry name" value="UCP005047_YshC"/>
    <property type="match status" value="1"/>
</dbReference>
<dbReference type="InterPro" id="IPR043519">
    <property type="entry name" value="NT_sf"/>
</dbReference>
<dbReference type="InterPro" id="IPR002008">
    <property type="entry name" value="DNA_pol_X_beta-like"/>
</dbReference>
<dbReference type="GO" id="GO:0008270">
    <property type="term" value="F:zinc ion binding"/>
    <property type="evidence" value="ECO:0007669"/>
    <property type="project" value="TreeGrafter"/>
</dbReference>
<evidence type="ECO:0000256" key="21">
    <source>
        <dbReference type="ARBA" id="ARBA00049244"/>
    </source>
</evidence>
<evidence type="ECO:0000256" key="18">
    <source>
        <dbReference type="ARBA" id="ARBA00044632"/>
    </source>
</evidence>
<dbReference type="PRINTS" id="PR00870">
    <property type="entry name" value="DNAPOLXBETA"/>
</dbReference>
<accession>A0A4V3FF28</accession>
<evidence type="ECO:0000259" key="23">
    <source>
        <dbReference type="SMART" id="SM00481"/>
    </source>
</evidence>
<evidence type="ECO:0000256" key="9">
    <source>
        <dbReference type="ARBA" id="ARBA00022695"/>
    </source>
</evidence>
<dbReference type="InterPro" id="IPR003141">
    <property type="entry name" value="Pol/His_phosphatase_N"/>
</dbReference>
<dbReference type="Gene3D" id="3.30.460.10">
    <property type="entry name" value="Beta Polymerase, domain 2"/>
    <property type="match status" value="1"/>
</dbReference>
<keyword evidence="10" id="KW-0235">DNA replication</keyword>
<dbReference type="Pfam" id="PF02811">
    <property type="entry name" value="PHP"/>
    <property type="match status" value="1"/>
</dbReference>
<dbReference type="InterPro" id="IPR002054">
    <property type="entry name" value="DNA-dir_DNA_pol_X"/>
</dbReference>
<dbReference type="InterPro" id="IPR029398">
    <property type="entry name" value="PolB_thumb"/>
</dbReference>
<dbReference type="Pfam" id="PF14520">
    <property type="entry name" value="HHH_5"/>
    <property type="match status" value="1"/>
</dbReference>
<dbReference type="Gene3D" id="1.10.150.110">
    <property type="entry name" value="DNA polymerase beta, N-terminal domain-like"/>
    <property type="match status" value="1"/>
</dbReference>
<dbReference type="InterPro" id="IPR047967">
    <property type="entry name" value="PolX_PHP"/>
</dbReference>
<dbReference type="SMART" id="SM00483">
    <property type="entry name" value="POLXc"/>
    <property type="match status" value="1"/>
</dbReference>
<organism evidence="25 26">
    <name type="scientific">Prosthecobacter fusiformis</name>
    <dbReference type="NCBI Taxonomy" id="48464"/>
    <lineage>
        <taxon>Bacteria</taxon>
        <taxon>Pseudomonadati</taxon>
        <taxon>Verrucomicrobiota</taxon>
        <taxon>Verrucomicrobiia</taxon>
        <taxon>Verrucomicrobiales</taxon>
        <taxon>Verrucomicrobiaceae</taxon>
        <taxon>Prosthecobacter</taxon>
    </lineage>
</organism>
<evidence type="ECO:0000256" key="7">
    <source>
        <dbReference type="ARBA" id="ARBA00022634"/>
    </source>
</evidence>
<keyword evidence="8" id="KW-0808">Transferase</keyword>
<keyword evidence="12" id="KW-0832">Ubl conjugation</keyword>
<dbReference type="GO" id="GO:0140078">
    <property type="term" value="F:class I DNA-(apurinic or apyrimidinic site) endonuclease activity"/>
    <property type="evidence" value="ECO:0007669"/>
    <property type="project" value="UniProtKB-EC"/>
</dbReference>
<dbReference type="Proteomes" id="UP000295662">
    <property type="component" value="Unassembled WGS sequence"/>
</dbReference>
<dbReference type="EMBL" id="SOCA01000005">
    <property type="protein sequence ID" value="TDU69273.1"/>
    <property type="molecule type" value="Genomic_DNA"/>
</dbReference>
<evidence type="ECO:0000256" key="20">
    <source>
        <dbReference type="ARBA" id="ARBA00045548"/>
    </source>
</evidence>
<dbReference type="EC" id="4.2.99.18" evidence="4"/>
<dbReference type="SUPFAM" id="SSF89550">
    <property type="entry name" value="PHP domain-like"/>
    <property type="match status" value="1"/>
</dbReference>
<dbReference type="NCBIfam" id="NF006375">
    <property type="entry name" value="PRK08609.1"/>
    <property type="match status" value="1"/>
</dbReference>
<comment type="catalytic activity">
    <reaction evidence="19">
        <text>a 5'-end 2'-deoxyribose-2'-deoxyribonucleotide-DNA = (2E,4S)-4-hydroxypenten-2-al-5-phosphate + a 5'-end 5'-phospho-2'-deoxyribonucleoside-DNA + H(+)</text>
        <dbReference type="Rhea" id="RHEA:76255"/>
        <dbReference type="Rhea" id="RHEA-COMP:13180"/>
        <dbReference type="Rhea" id="RHEA-COMP:18657"/>
        <dbReference type="ChEBI" id="CHEBI:15378"/>
        <dbReference type="ChEBI" id="CHEBI:136412"/>
        <dbReference type="ChEBI" id="CHEBI:195194"/>
        <dbReference type="ChEBI" id="CHEBI:195195"/>
    </reaction>
</comment>
<feature type="domain" description="Helix-hairpin-helix DNA-binding motif class 1" evidence="22">
    <location>
        <begin position="111"/>
        <end position="130"/>
    </location>
</feature>
<evidence type="ECO:0000256" key="13">
    <source>
        <dbReference type="ARBA" id="ARBA00022932"/>
    </source>
</evidence>
<evidence type="ECO:0000256" key="4">
    <source>
        <dbReference type="ARBA" id="ARBA00012720"/>
    </source>
</evidence>
<proteinExistence type="predicted"/>
<dbReference type="SMART" id="SM00278">
    <property type="entry name" value="HhH1"/>
    <property type="match status" value="4"/>
</dbReference>
<evidence type="ECO:0000256" key="3">
    <source>
        <dbReference type="ARBA" id="ARBA00012417"/>
    </source>
</evidence>
<comment type="catalytic activity">
    <reaction evidence="21">
        <text>DNA(n) + a 2'-deoxyribonucleoside 5'-triphosphate = DNA(n+1) + diphosphate</text>
        <dbReference type="Rhea" id="RHEA:22508"/>
        <dbReference type="Rhea" id="RHEA-COMP:17339"/>
        <dbReference type="Rhea" id="RHEA-COMP:17340"/>
        <dbReference type="ChEBI" id="CHEBI:33019"/>
        <dbReference type="ChEBI" id="CHEBI:61560"/>
        <dbReference type="ChEBI" id="CHEBI:173112"/>
        <dbReference type="EC" id="2.7.7.7"/>
    </reaction>
</comment>
<dbReference type="InterPro" id="IPR022312">
    <property type="entry name" value="DNA_pol_X"/>
</dbReference>
<dbReference type="Pfam" id="PF14791">
    <property type="entry name" value="DNA_pol_B_thumb"/>
    <property type="match status" value="1"/>
</dbReference>
<keyword evidence="13" id="KW-0239">DNA-directed DNA polymerase</keyword>
<dbReference type="GO" id="GO:0042578">
    <property type="term" value="F:phosphoric ester hydrolase activity"/>
    <property type="evidence" value="ECO:0007669"/>
    <property type="project" value="TreeGrafter"/>
</dbReference>
<keyword evidence="14" id="KW-0915">Sodium</keyword>
<dbReference type="PANTHER" id="PTHR36928:SF1">
    <property type="entry name" value="PHOSPHATASE YCDX-RELATED"/>
    <property type="match status" value="1"/>
</dbReference>
<feature type="domain" description="Helix-hairpin-helix DNA-binding motif class 1" evidence="22">
    <location>
        <begin position="71"/>
        <end position="90"/>
    </location>
</feature>
<evidence type="ECO:0000256" key="6">
    <source>
        <dbReference type="ARBA" id="ARBA00022481"/>
    </source>
</evidence>
<evidence type="ECO:0000256" key="14">
    <source>
        <dbReference type="ARBA" id="ARBA00023053"/>
    </source>
</evidence>
<dbReference type="GO" id="GO:0006281">
    <property type="term" value="P:DNA repair"/>
    <property type="evidence" value="ECO:0007669"/>
    <property type="project" value="UniProtKB-KW"/>
</dbReference>
<dbReference type="Gene3D" id="3.30.210.10">
    <property type="entry name" value="DNA polymerase, thumb domain"/>
    <property type="match status" value="1"/>
</dbReference>
<reference evidence="25 26" key="1">
    <citation type="submission" date="2019-03" db="EMBL/GenBank/DDBJ databases">
        <title>Genomic Encyclopedia of Archaeal and Bacterial Type Strains, Phase II (KMG-II): from individual species to whole genera.</title>
        <authorList>
            <person name="Goeker M."/>
        </authorList>
    </citation>
    <scope>NUCLEOTIDE SEQUENCE [LARGE SCALE GENOMIC DNA]</scope>
    <source>
        <strain evidence="25 26">ATCC 25309</strain>
    </source>
</reference>
<gene>
    <name evidence="25" type="ORF">EI77_02922</name>
</gene>
<name>A0A4V3FF28_9BACT</name>